<gene>
    <name evidence="2" type="ORF">GCM10011487_69740</name>
</gene>
<evidence type="ECO:0000313" key="2">
    <source>
        <dbReference type="EMBL" id="GFE84974.1"/>
    </source>
</evidence>
<dbReference type="Proteomes" id="UP000445000">
    <property type="component" value="Unassembled WGS sequence"/>
</dbReference>
<dbReference type="EMBL" id="BLJN01000012">
    <property type="protein sequence ID" value="GFE84974.1"/>
    <property type="molecule type" value="Genomic_DNA"/>
</dbReference>
<reference evidence="3" key="1">
    <citation type="submission" date="2020-01" db="EMBL/GenBank/DDBJ databases">
        <title>'Steroidobacter agaridevorans' sp. nov., agar-degrading bacteria isolated from rhizosphere soils.</title>
        <authorList>
            <person name="Ikenaga M."/>
            <person name="Kataoka M."/>
            <person name="Murouchi A."/>
            <person name="Katsuragi S."/>
            <person name="Sakai M."/>
        </authorList>
    </citation>
    <scope>NUCLEOTIDE SEQUENCE [LARGE SCALE GENOMIC DNA]</scope>
    <source>
        <strain evidence="3">YU21-B</strain>
    </source>
</reference>
<evidence type="ECO:0000256" key="1">
    <source>
        <dbReference type="SAM" id="Phobius"/>
    </source>
</evidence>
<comment type="caution">
    <text evidence="2">The sequence shown here is derived from an EMBL/GenBank/DDBJ whole genome shotgun (WGS) entry which is preliminary data.</text>
</comment>
<keyword evidence="1" id="KW-1133">Transmembrane helix</keyword>
<evidence type="ECO:0000313" key="3">
    <source>
        <dbReference type="Proteomes" id="UP000445000"/>
    </source>
</evidence>
<accession>A0A829YND2</accession>
<dbReference type="AlphaFoldDB" id="A0A829YND2"/>
<protein>
    <submittedName>
        <fullName evidence="2">Uncharacterized protein</fullName>
    </submittedName>
</protein>
<organism evidence="2 3">
    <name type="scientific">Steroidobacter agaridevorans</name>
    <dbReference type="NCBI Taxonomy" id="2695856"/>
    <lineage>
        <taxon>Bacteria</taxon>
        <taxon>Pseudomonadati</taxon>
        <taxon>Pseudomonadota</taxon>
        <taxon>Gammaproteobacteria</taxon>
        <taxon>Steroidobacterales</taxon>
        <taxon>Steroidobacteraceae</taxon>
        <taxon>Steroidobacter</taxon>
    </lineage>
</organism>
<keyword evidence="3" id="KW-1185">Reference proteome</keyword>
<keyword evidence="1" id="KW-0812">Transmembrane</keyword>
<name>A0A829YND2_9GAMM</name>
<feature type="transmembrane region" description="Helical" evidence="1">
    <location>
        <begin position="16"/>
        <end position="36"/>
    </location>
</feature>
<proteinExistence type="predicted"/>
<keyword evidence="1" id="KW-0472">Membrane</keyword>
<sequence>MQECSMYAELKTWQPGLAALLGFTGLIVAALWNFSLNRRRDAALRREEANSVAAALYGEMVLLRARAAQVGRSVAKVHVRAGTGRTIIGFDKHFVEAHKLPEPALYKALASKFGLLPSHLVVSITAFYENIQMIGFWLAQLPKQDDRPYSYSPLYVLRPARDAVHNVVPALSEIEAMIGVAKQHTHLDISDVENVIAFEEEGWSREE</sequence>